<keyword evidence="2" id="KW-1185">Reference proteome</keyword>
<evidence type="ECO:0000313" key="2">
    <source>
        <dbReference type="Proteomes" id="UP000729402"/>
    </source>
</evidence>
<dbReference type="GO" id="GO:0005085">
    <property type="term" value="F:guanyl-nucleotide exchange factor activity"/>
    <property type="evidence" value="ECO:0007669"/>
    <property type="project" value="InterPro"/>
</dbReference>
<dbReference type="InterPro" id="IPR024224">
    <property type="entry name" value="DENND6"/>
</dbReference>
<name>A0A8J5TF28_ZIZPA</name>
<dbReference type="AlphaFoldDB" id="A0A8J5TF28"/>
<evidence type="ECO:0000313" key="1">
    <source>
        <dbReference type="EMBL" id="KAG8074331.1"/>
    </source>
</evidence>
<comment type="caution">
    <text evidence="1">The sequence shown here is derived from an EMBL/GenBank/DDBJ whole genome shotgun (WGS) entry which is preliminary data.</text>
</comment>
<sequence>MTEHKEAIWSTYAPTTKPDTSVLNRLIDAGVSPRIEESMSVVNNEILRRHFLELMTNFLAPFGPYLRTTTPSEGSSPFVDPPLLPPFHVYEFINGLSARGAGKFLSKRMRSSWLDLYKRFLEGPNFMPWFHQRRVAAEQEQQRLWRQARMNVDIEKLMSKLSELEKIDLFNAIEQYLLREMENSRTGAVESITVSQKLKRDLRAAFNVLPKDMQQLLLSNPKRVVLLQGSNEVPGFDDNVSQTSL</sequence>
<reference evidence="1" key="2">
    <citation type="submission" date="2021-02" db="EMBL/GenBank/DDBJ databases">
        <authorList>
            <person name="Kimball J.A."/>
            <person name="Haas M.W."/>
            <person name="Macchietto M."/>
            <person name="Kono T."/>
            <person name="Duquette J."/>
            <person name="Shao M."/>
        </authorList>
    </citation>
    <scope>NUCLEOTIDE SEQUENCE</scope>
    <source>
        <tissue evidence="1">Fresh leaf tissue</tissue>
    </source>
</reference>
<dbReference type="PANTHER" id="PTHR13677">
    <property type="entry name" value="LD41638P"/>
    <property type="match status" value="1"/>
</dbReference>
<accession>A0A8J5TF28</accession>
<reference evidence="1" key="1">
    <citation type="journal article" date="2021" name="bioRxiv">
        <title>Whole Genome Assembly and Annotation of Northern Wild Rice, Zizania palustris L., Supports a Whole Genome Duplication in the Zizania Genus.</title>
        <authorList>
            <person name="Haas M."/>
            <person name="Kono T."/>
            <person name="Macchietto M."/>
            <person name="Millas R."/>
            <person name="McGilp L."/>
            <person name="Shao M."/>
            <person name="Duquette J."/>
            <person name="Hirsch C.N."/>
            <person name="Kimball J."/>
        </authorList>
    </citation>
    <scope>NUCLEOTIDE SEQUENCE</scope>
    <source>
        <tissue evidence="1">Fresh leaf tissue</tissue>
    </source>
</reference>
<protein>
    <submittedName>
        <fullName evidence="1">Uncharacterized protein</fullName>
    </submittedName>
</protein>
<organism evidence="1 2">
    <name type="scientific">Zizania palustris</name>
    <name type="common">Northern wild rice</name>
    <dbReference type="NCBI Taxonomy" id="103762"/>
    <lineage>
        <taxon>Eukaryota</taxon>
        <taxon>Viridiplantae</taxon>
        <taxon>Streptophyta</taxon>
        <taxon>Embryophyta</taxon>
        <taxon>Tracheophyta</taxon>
        <taxon>Spermatophyta</taxon>
        <taxon>Magnoliopsida</taxon>
        <taxon>Liliopsida</taxon>
        <taxon>Poales</taxon>
        <taxon>Poaceae</taxon>
        <taxon>BOP clade</taxon>
        <taxon>Oryzoideae</taxon>
        <taxon>Oryzeae</taxon>
        <taxon>Zizaniinae</taxon>
        <taxon>Zizania</taxon>
    </lineage>
</organism>
<gene>
    <name evidence="1" type="ORF">GUJ93_ZPchr0006g42720</name>
</gene>
<dbReference type="GO" id="GO:0055037">
    <property type="term" value="C:recycling endosome"/>
    <property type="evidence" value="ECO:0007669"/>
    <property type="project" value="TreeGrafter"/>
</dbReference>
<dbReference type="PANTHER" id="PTHR13677:SF0">
    <property type="entry name" value="LD41638P"/>
    <property type="match status" value="1"/>
</dbReference>
<proteinExistence type="predicted"/>
<dbReference type="Proteomes" id="UP000729402">
    <property type="component" value="Unassembled WGS sequence"/>
</dbReference>
<dbReference type="EMBL" id="JAAALK010000283">
    <property type="protein sequence ID" value="KAG8074331.1"/>
    <property type="molecule type" value="Genomic_DNA"/>
</dbReference>
<dbReference type="OrthoDB" id="10265409at2759"/>